<dbReference type="SUPFAM" id="SSF53822">
    <property type="entry name" value="Periplasmic binding protein-like I"/>
    <property type="match status" value="1"/>
</dbReference>
<evidence type="ECO:0000313" key="18">
    <source>
        <dbReference type="EMBL" id="KAK2991775.1"/>
    </source>
</evidence>
<evidence type="ECO:0000256" key="12">
    <source>
        <dbReference type="ARBA" id="ARBA00023303"/>
    </source>
</evidence>
<dbReference type="InterPro" id="IPR017103">
    <property type="entry name" value="Iontropic_Glu_rcpt_pln"/>
</dbReference>
<evidence type="ECO:0000256" key="1">
    <source>
        <dbReference type="ARBA" id="ARBA00004141"/>
    </source>
</evidence>
<protein>
    <recommendedName>
        <fullName evidence="13">Glutamate receptor</fullName>
    </recommendedName>
</protein>
<proteinExistence type="inferred from homology"/>
<evidence type="ECO:0000256" key="5">
    <source>
        <dbReference type="ARBA" id="ARBA00022729"/>
    </source>
</evidence>
<dbReference type="GO" id="GO:0015276">
    <property type="term" value="F:ligand-gated monoatomic ion channel activity"/>
    <property type="evidence" value="ECO:0007669"/>
    <property type="project" value="InterPro"/>
</dbReference>
<evidence type="ECO:0000256" key="6">
    <source>
        <dbReference type="ARBA" id="ARBA00022989"/>
    </source>
</evidence>
<dbReference type="Pfam" id="PF00060">
    <property type="entry name" value="Lig_chan"/>
    <property type="match status" value="1"/>
</dbReference>
<keyword evidence="3 13" id="KW-0813">Transport</keyword>
<dbReference type="FunFam" id="3.40.50.2300:FF:000188">
    <property type="entry name" value="Glutamate receptor"/>
    <property type="match status" value="1"/>
</dbReference>
<evidence type="ECO:0000256" key="15">
    <source>
        <dbReference type="SAM" id="Phobius"/>
    </source>
</evidence>
<dbReference type="GO" id="GO:0016020">
    <property type="term" value="C:membrane"/>
    <property type="evidence" value="ECO:0007669"/>
    <property type="project" value="UniProtKB-SubCell"/>
</dbReference>
<comment type="caution">
    <text evidence="18">The sequence shown here is derived from an EMBL/GenBank/DDBJ whole genome shotgun (WGS) entry which is preliminary data.</text>
</comment>
<reference evidence="18" key="1">
    <citation type="submission" date="2022-12" db="EMBL/GenBank/DDBJ databases">
        <title>Draft genome assemblies for two species of Escallonia (Escalloniales).</title>
        <authorList>
            <person name="Chanderbali A."/>
            <person name="Dervinis C."/>
            <person name="Anghel I."/>
            <person name="Soltis D."/>
            <person name="Soltis P."/>
            <person name="Zapata F."/>
        </authorList>
    </citation>
    <scope>NUCLEOTIDE SEQUENCE</scope>
    <source>
        <strain evidence="18">UCBG92.1500</strain>
        <tissue evidence="18">Leaf</tissue>
    </source>
</reference>
<dbReference type="Gene3D" id="3.40.50.2300">
    <property type="match status" value="2"/>
</dbReference>
<dbReference type="Pfam" id="PF10613">
    <property type="entry name" value="Lig_chan-Glu_bd"/>
    <property type="match status" value="1"/>
</dbReference>
<dbReference type="AlphaFoldDB" id="A0AA88RXZ2"/>
<evidence type="ECO:0000256" key="13">
    <source>
        <dbReference type="PIRNR" id="PIRNR037090"/>
    </source>
</evidence>
<accession>A0AA88RXZ2</accession>
<dbReference type="FunFam" id="1.10.287.70:FF:000172">
    <property type="entry name" value="Glutamate receptor"/>
    <property type="match status" value="1"/>
</dbReference>
<keyword evidence="6 15" id="KW-1133">Transmembrane helix</keyword>
<dbReference type="Gene3D" id="3.40.190.10">
    <property type="entry name" value="Periplasmic binding protein-like II"/>
    <property type="match status" value="1"/>
</dbReference>
<evidence type="ECO:0000256" key="10">
    <source>
        <dbReference type="ARBA" id="ARBA00023180"/>
    </source>
</evidence>
<dbReference type="Gene3D" id="1.10.287.70">
    <property type="match status" value="1"/>
</dbReference>
<feature type="transmembrane region" description="Helical" evidence="15">
    <location>
        <begin position="576"/>
        <end position="596"/>
    </location>
</feature>
<dbReference type="PIRSF" id="PIRSF037090">
    <property type="entry name" value="Iontro_Glu-like_rcpt_pln"/>
    <property type="match status" value="1"/>
</dbReference>
<keyword evidence="14" id="KW-1015">Disulfide bond</keyword>
<dbReference type="CDD" id="cd13686">
    <property type="entry name" value="GluR_Plant"/>
    <property type="match status" value="1"/>
</dbReference>
<organism evidence="18 19">
    <name type="scientific">Escallonia rubra</name>
    <dbReference type="NCBI Taxonomy" id="112253"/>
    <lineage>
        <taxon>Eukaryota</taxon>
        <taxon>Viridiplantae</taxon>
        <taxon>Streptophyta</taxon>
        <taxon>Embryophyta</taxon>
        <taxon>Tracheophyta</taxon>
        <taxon>Spermatophyta</taxon>
        <taxon>Magnoliopsida</taxon>
        <taxon>eudicotyledons</taxon>
        <taxon>Gunneridae</taxon>
        <taxon>Pentapetalae</taxon>
        <taxon>asterids</taxon>
        <taxon>campanulids</taxon>
        <taxon>Escalloniales</taxon>
        <taxon>Escalloniaceae</taxon>
        <taxon>Escallonia</taxon>
    </lineage>
</organism>
<dbReference type="Proteomes" id="UP001187471">
    <property type="component" value="Unassembled WGS sequence"/>
</dbReference>
<keyword evidence="5 16" id="KW-0732">Signal</keyword>
<dbReference type="InterPro" id="IPR019594">
    <property type="entry name" value="Glu/Gly-bd"/>
</dbReference>
<dbReference type="Pfam" id="PF01094">
    <property type="entry name" value="ANF_receptor"/>
    <property type="match status" value="1"/>
</dbReference>
<sequence length="868" mass="97776">MVLPKMPFLVMVSTFLLISLALEHVTPIDAAQSETINVGAIVNADTRIGREAKVGMQIAAQYYNRSSSYHKVSLHFHEQNWRSTPLQAAYAADELIRQRGVQAIIGMETWEEATLVSEVGRQAKVPVISFTSSAITLPLVPPQSSYLVQLSSNVTEQIKCIAAIVGSFNWRWVIPIYEVDNYGGDSGTFAALAEALRDAGAEIEFRLALPPFSSLSNPQSYVRDEVTKLLNKQSRVFIVLHSSFSMATHLFKEAKEIGLMGKDSAWITTDEIASLLESVNTSVISSMEGALGIKTYFLEGSMPFNEFKRQFRLKFLAEYPEEDFSEMGIYALRAHDSIVALTNAIEKLVGANTTSTSLLEAILSLHFKGLSGDILFSGRSSLQSSEFRIVNVIGKRYKELGFWSSKFGFSKGLIRENGREKIRKDSMEVLSGLVNWPGDLKRVPKGWSMPTNARPMNIGVPARTSFEKFVKVAGNGSSKDDYDGFCIKVFKEVLKQLEKNYSLPYKFFPYNGTYDDLVNHVANKSYDAVIGDVTILADRSKRVDFTQPFTDSGLTMIVTLKPQPEKAWMFLKPFTLKMWVLTAVMLMYTVMIVWLLEGRSNPEFEGPWLSQLGTAFWFTSTALFFAHREQVHNNYARVVVLAWLFVVLALNSSYTASLSSMLTMQQLEPNVTDVEWLKKTNAKVGCDGDSFVRRYLEDVLQFKSENIRNVSTEYEYPEEFVSGNITAAFLELPYQKAFFKHYCKGYTVAGITGRYGEDRFGGLGFVFQKGSPLTADFSQVILSLLESGWLKDLETVSFAPSSKCLTSQAPDKSTSLSWRSFWGLYLCSAITSTLCYLAFFIRQSYERLHEAYNNMWYRLTTLVLHFHR</sequence>
<evidence type="ECO:0000256" key="8">
    <source>
        <dbReference type="ARBA" id="ARBA00023136"/>
    </source>
</evidence>
<keyword evidence="4 15" id="KW-0812">Transmembrane</keyword>
<feature type="chain" id="PRO_5041743909" description="Glutamate receptor" evidence="16">
    <location>
        <begin position="31"/>
        <end position="868"/>
    </location>
</feature>
<keyword evidence="7 13" id="KW-0406">Ion transport</keyword>
<comment type="similarity">
    <text evidence="2 13">Belongs to the glutamate-gated ion channel (TC 1.A.10.1) family.</text>
</comment>
<dbReference type="InterPro" id="IPR001320">
    <property type="entry name" value="Iontro_rcpt_C"/>
</dbReference>
<comment type="function">
    <text evidence="13">Glutamate-gated receptor that probably acts as non-selective cation channel.</text>
</comment>
<feature type="signal peptide" evidence="16">
    <location>
        <begin position="1"/>
        <end position="30"/>
    </location>
</feature>
<dbReference type="InterPro" id="IPR001828">
    <property type="entry name" value="ANF_lig-bd_rcpt"/>
</dbReference>
<evidence type="ECO:0000256" key="14">
    <source>
        <dbReference type="PIRSR" id="PIRSR037090-50"/>
    </source>
</evidence>
<keyword evidence="8 13" id="KW-0472">Membrane</keyword>
<evidence type="ECO:0000256" key="7">
    <source>
        <dbReference type="ARBA" id="ARBA00023065"/>
    </source>
</evidence>
<dbReference type="SUPFAM" id="SSF53850">
    <property type="entry name" value="Periplasmic binding protein-like II"/>
    <property type="match status" value="1"/>
</dbReference>
<dbReference type="SMART" id="SM00079">
    <property type="entry name" value="PBPe"/>
    <property type="match status" value="1"/>
</dbReference>
<feature type="transmembrane region" description="Helical" evidence="15">
    <location>
        <begin position="822"/>
        <end position="841"/>
    </location>
</feature>
<evidence type="ECO:0000256" key="2">
    <source>
        <dbReference type="ARBA" id="ARBA00008685"/>
    </source>
</evidence>
<feature type="transmembrane region" description="Helical" evidence="15">
    <location>
        <begin position="638"/>
        <end position="656"/>
    </location>
</feature>
<evidence type="ECO:0000256" key="3">
    <source>
        <dbReference type="ARBA" id="ARBA00022448"/>
    </source>
</evidence>
<dbReference type="InterPro" id="IPR044440">
    <property type="entry name" value="GABAb_receptor_plant_PBP1"/>
</dbReference>
<keyword evidence="10" id="KW-0325">Glycoprotein</keyword>
<feature type="transmembrane region" description="Helical" evidence="15">
    <location>
        <begin position="608"/>
        <end position="626"/>
    </location>
</feature>
<keyword evidence="11 13" id="KW-1071">Ligand-gated ion channel</keyword>
<dbReference type="PANTHER" id="PTHR18966">
    <property type="entry name" value="IONOTROPIC GLUTAMATE RECEPTOR"/>
    <property type="match status" value="1"/>
</dbReference>
<name>A0AA88RXZ2_9ASTE</name>
<keyword evidence="12 13" id="KW-0407">Ion channel</keyword>
<evidence type="ECO:0000259" key="17">
    <source>
        <dbReference type="SMART" id="SM00079"/>
    </source>
</evidence>
<dbReference type="CDD" id="cd19990">
    <property type="entry name" value="PBP1_GABAb_receptor_plant"/>
    <property type="match status" value="1"/>
</dbReference>
<dbReference type="EMBL" id="JAVXUO010000473">
    <property type="protein sequence ID" value="KAK2991775.1"/>
    <property type="molecule type" value="Genomic_DNA"/>
</dbReference>
<keyword evidence="9 13" id="KW-0675">Receptor</keyword>
<evidence type="ECO:0000256" key="11">
    <source>
        <dbReference type="ARBA" id="ARBA00023286"/>
    </source>
</evidence>
<dbReference type="InterPro" id="IPR015683">
    <property type="entry name" value="Ionotropic_Glu_rcpt"/>
</dbReference>
<dbReference type="FunFam" id="3.40.190.10:FF:000054">
    <property type="entry name" value="Glutamate receptor"/>
    <property type="match status" value="1"/>
</dbReference>
<evidence type="ECO:0000256" key="16">
    <source>
        <dbReference type="SAM" id="SignalP"/>
    </source>
</evidence>
<dbReference type="InterPro" id="IPR028082">
    <property type="entry name" value="Peripla_BP_I"/>
</dbReference>
<evidence type="ECO:0000256" key="4">
    <source>
        <dbReference type="ARBA" id="ARBA00022692"/>
    </source>
</evidence>
<comment type="subcellular location">
    <subcellularLocation>
        <location evidence="1">Membrane</location>
        <topology evidence="1">Multi-pass membrane protein</topology>
    </subcellularLocation>
</comment>
<evidence type="ECO:0000313" key="19">
    <source>
        <dbReference type="Proteomes" id="UP001187471"/>
    </source>
</evidence>
<gene>
    <name evidence="18" type="ORF">RJ640_015509</name>
</gene>
<keyword evidence="19" id="KW-1185">Reference proteome</keyword>
<evidence type="ECO:0000256" key="9">
    <source>
        <dbReference type="ARBA" id="ARBA00023170"/>
    </source>
</evidence>
<feature type="disulfide bond" evidence="14">
    <location>
        <begin position="743"/>
        <end position="804"/>
    </location>
</feature>
<feature type="domain" description="Ionotropic glutamate receptor C-terminal" evidence="17">
    <location>
        <begin position="457"/>
        <end position="800"/>
    </location>
</feature>